<dbReference type="InterPro" id="IPR043128">
    <property type="entry name" value="Rev_trsase/Diguanyl_cyclase"/>
</dbReference>
<feature type="domain" description="GGDEF" evidence="8">
    <location>
        <begin position="400"/>
        <end position="541"/>
    </location>
</feature>
<dbReference type="NCBIfam" id="TIGR00254">
    <property type="entry name" value="GGDEF"/>
    <property type="match status" value="1"/>
</dbReference>
<evidence type="ECO:0000256" key="2">
    <source>
        <dbReference type="ARBA" id="ARBA00022475"/>
    </source>
</evidence>
<dbReference type="EMBL" id="FNBW01000001">
    <property type="protein sequence ID" value="SDF05466.1"/>
    <property type="molecule type" value="Genomic_DNA"/>
</dbReference>
<keyword evidence="3 6" id="KW-0812">Transmembrane</keyword>
<evidence type="ECO:0000256" key="6">
    <source>
        <dbReference type="SAM" id="Phobius"/>
    </source>
</evidence>
<dbReference type="Gene3D" id="6.10.340.10">
    <property type="match status" value="1"/>
</dbReference>
<reference evidence="9 10" key="1">
    <citation type="submission" date="2016-10" db="EMBL/GenBank/DDBJ databases">
        <authorList>
            <person name="Varghese N."/>
            <person name="Submissions S."/>
        </authorList>
    </citation>
    <scope>NUCLEOTIDE SEQUENCE [LARGE SCALE GENOMIC DNA]</scope>
    <source>
        <strain evidence="9 10">DSM 18839</strain>
    </source>
</reference>
<dbReference type="Proteomes" id="UP000198615">
    <property type="component" value="Unassembled WGS sequence"/>
</dbReference>
<dbReference type="PROSITE" id="PS50887">
    <property type="entry name" value="GGDEF"/>
    <property type="match status" value="1"/>
</dbReference>
<keyword evidence="4 6" id="KW-1133">Transmembrane helix</keyword>
<evidence type="ECO:0000256" key="3">
    <source>
        <dbReference type="ARBA" id="ARBA00022692"/>
    </source>
</evidence>
<dbReference type="InterPro" id="IPR000160">
    <property type="entry name" value="GGDEF_dom"/>
</dbReference>
<evidence type="ECO:0000259" key="7">
    <source>
        <dbReference type="PROSITE" id="PS50885"/>
    </source>
</evidence>
<dbReference type="InterPro" id="IPR052163">
    <property type="entry name" value="DGC-Regulatory_Protein"/>
</dbReference>
<keyword evidence="2" id="KW-1003">Cell membrane</keyword>
<dbReference type="CDD" id="cd01949">
    <property type="entry name" value="GGDEF"/>
    <property type="match status" value="1"/>
</dbReference>
<feature type="transmembrane region" description="Helical" evidence="6">
    <location>
        <begin position="293"/>
        <end position="311"/>
    </location>
</feature>
<dbReference type="Pfam" id="PF02743">
    <property type="entry name" value="dCache_1"/>
    <property type="match status" value="1"/>
</dbReference>
<protein>
    <submittedName>
        <fullName evidence="9">Diguanylate cyclase (GGDEF) domain-containing protein</fullName>
    </submittedName>
</protein>
<dbReference type="RefSeq" id="WP_175474051.1">
    <property type="nucleotide sequence ID" value="NZ_FNBW01000001.1"/>
</dbReference>
<dbReference type="CDD" id="cd18774">
    <property type="entry name" value="PDC2_HK_sensor"/>
    <property type="match status" value="1"/>
</dbReference>
<comment type="subcellular location">
    <subcellularLocation>
        <location evidence="1">Cell membrane</location>
        <topology evidence="1">Multi-pass membrane protein</topology>
    </subcellularLocation>
</comment>
<dbReference type="Gene3D" id="3.30.450.20">
    <property type="entry name" value="PAS domain"/>
    <property type="match status" value="1"/>
</dbReference>
<dbReference type="Pfam" id="PF00990">
    <property type="entry name" value="GGDEF"/>
    <property type="match status" value="1"/>
</dbReference>
<dbReference type="SMART" id="SM00267">
    <property type="entry name" value="GGDEF"/>
    <property type="match status" value="1"/>
</dbReference>
<sequence length="554" mass="58642">MTLKGQIIGATLGLAIAVAAALALVVGDLVTDQIRERIGVSLSDLSTEMADRLSREMAVRIAEVNVLAGLPALGDVQDVTQTRSVIEHLQTSVPEFSWIGVLDTGGTVVAATDRVLEGVNISHRPVFIEGIKERFVGDVHDAVLLASLIENPTGEPMKFVDIAMPIYGPDGETAGVLATHLSWSWVRSVEQALLSGAASRRDVDLFVVSADGTVLLGPDLSLLGQSLAFPAITEAMAGRTGWAIETWADGEDYLTGFTEVRGHGRFEGFGWVVLARSPVAVAFQPITDLATRIAAIGLVFAALAAALGWVISSRIAGPVKALSRAAHALRQDQTAAFPKIRGPREIEVLSEAFADLVGSLIAKQTDLDAVTDQAFNDPLTDLGNRASLEKFIALRQHSEGAYAVLAIDLDGFKQVNDNHGHDAGDVVLQEVAGRLRGCMRAGDFLVRSGGDEFLAFLVMAESSIDSPIRRVAARIVDQISEPFQVSRSDGRKPLALRIGASVGIGFYPRDGAGLSQVITLADKALYRAKRDGKNQVRVHGDGAAATAKAAAAPL</sequence>
<evidence type="ECO:0000313" key="9">
    <source>
        <dbReference type="EMBL" id="SDF05466.1"/>
    </source>
</evidence>
<accession>A0A8G2BDX2</accession>
<gene>
    <name evidence="9" type="ORF">SAMN05660686_00056</name>
</gene>
<comment type="caution">
    <text evidence="9">The sequence shown here is derived from an EMBL/GenBank/DDBJ whole genome shotgun (WGS) entry which is preliminary data.</text>
</comment>
<evidence type="ECO:0000256" key="4">
    <source>
        <dbReference type="ARBA" id="ARBA00022989"/>
    </source>
</evidence>
<feature type="domain" description="HAMP" evidence="7">
    <location>
        <begin position="313"/>
        <end position="365"/>
    </location>
</feature>
<organism evidence="9 10">
    <name type="scientific">Thalassobaculum litoreum DSM 18839</name>
    <dbReference type="NCBI Taxonomy" id="1123362"/>
    <lineage>
        <taxon>Bacteria</taxon>
        <taxon>Pseudomonadati</taxon>
        <taxon>Pseudomonadota</taxon>
        <taxon>Alphaproteobacteria</taxon>
        <taxon>Rhodospirillales</taxon>
        <taxon>Thalassobaculaceae</taxon>
        <taxon>Thalassobaculum</taxon>
    </lineage>
</organism>
<dbReference type="InterPro" id="IPR003660">
    <property type="entry name" value="HAMP_dom"/>
</dbReference>
<dbReference type="AlphaFoldDB" id="A0A8G2BDX2"/>
<keyword evidence="10" id="KW-1185">Reference proteome</keyword>
<dbReference type="InterPro" id="IPR033479">
    <property type="entry name" value="dCache_1"/>
</dbReference>
<dbReference type="GO" id="GO:0005886">
    <property type="term" value="C:plasma membrane"/>
    <property type="evidence" value="ECO:0007669"/>
    <property type="project" value="UniProtKB-SubCell"/>
</dbReference>
<dbReference type="SUPFAM" id="SSF55073">
    <property type="entry name" value="Nucleotide cyclase"/>
    <property type="match status" value="1"/>
</dbReference>
<dbReference type="GO" id="GO:0007165">
    <property type="term" value="P:signal transduction"/>
    <property type="evidence" value="ECO:0007669"/>
    <property type="project" value="InterPro"/>
</dbReference>
<dbReference type="PANTHER" id="PTHR46663:SF4">
    <property type="entry name" value="DIGUANYLATE CYCLASE DGCT-RELATED"/>
    <property type="match status" value="1"/>
</dbReference>
<evidence type="ECO:0000313" key="10">
    <source>
        <dbReference type="Proteomes" id="UP000198615"/>
    </source>
</evidence>
<evidence type="ECO:0000256" key="1">
    <source>
        <dbReference type="ARBA" id="ARBA00004651"/>
    </source>
</evidence>
<dbReference type="Gene3D" id="3.30.70.270">
    <property type="match status" value="1"/>
</dbReference>
<dbReference type="InterPro" id="IPR029787">
    <property type="entry name" value="Nucleotide_cyclase"/>
</dbReference>
<proteinExistence type="predicted"/>
<evidence type="ECO:0000259" key="8">
    <source>
        <dbReference type="PROSITE" id="PS50887"/>
    </source>
</evidence>
<dbReference type="PANTHER" id="PTHR46663">
    <property type="entry name" value="DIGUANYLATE CYCLASE DGCT-RELATED"/>
    <property type="match status" value="1"/>
</dbReference>
<evidence type="ECO:0000256" key="5">
    <source>
        <dbReference type="ARBA" id="ARBA00023136"/>
    </source>
</evidence>
<keyword evidence="5 6" id="KW-0472">Membrane</keyword>
<name>A0A8G2BDX2_9PROT</name>
<dbReference type="PROSITE" id="PS50885">
    <property type="entry name" value="HAMP"/>
    <property type="match status" value="1"/>
</dbReference>